<accession>A0ABT2F7V5</accession>
<dbReference type="InterPro" id="IPR029063">
    <property type="entry name" value="SAM-dependent_MTases_sf"/>
</dbReference>
<evidence type="ECO:0000256" key="5">
    <source>
        <dbReference type="ARBA" id="ARBA00022747"/>
    </source>
</evidence>
<dbReference type="PRINTS" id="PR00506">
    <property type="entry name" value="D21N6MTFRASE"/>
</dbReference>
<dbReference type="Proteomes" id="UP001206548">
    <property type="component" value="Unassembled WGS sequence"/>
</dbReference>
<proteinExistence type="inferred from homology"/>
<evidence type="ECO:0000259" key="6">
    <source>
        <dbReference type="Pfam" id="PF01555"/>
    </source>
</evidence>
<sequence>MKQELERLLSQKDEFLVEGVLNKNKLAELARRYDPTLLNLLMSEAKISQHFFSSLENGVLVFKKDTFLQFLNNKEFLPDNFTAYKTKIGLATSDGKYLSENNQVVLNFPYKDCVLEGGQTKDDAKRQEIFFNEILAPTEINRLLDDKVLTNFKRYDKDGEHKVEELSATDNLIIKGNNLIALHSLKKQFAGKVKLIYLDPPYNTGAEDTFDYNDSFTRSTWLTFMKNRLEVAKELLSEDGLIFVHIDVSRANSSKVVGTGMQPYLHILLDEIFGEKNYIGTLHWKKKKQPSFLSRIAGVMETILVFAKNENRIKKLSISSSTDTTKRVDNVSNPESERVILAGITYKGQEKDIVIKAGTYKNKTMSVTFLQDVIVKDGITQNEFSARAQWRTSQENITKFAEAGLLYITSANTFRRYASEEELGKEKSITDLLLDWGQNQDATDEMKALFEEKVFSTPKPETLLMNIIKSHTNEGDLVLDFFMGSATTQAVAHKMNRQYIGIEQMDYIETVSVERLKKVIAGEQGGISRAVNWSGGGSFVYCELKNDAQDFKNAILEARTTDELLELFEFAKKSSFLSYRIDPKKLEEEEFAQFSLAEQKQILAEIIDNNNLYVNYSDMNDQTYGISEQEKKLNRAFYGEEE</sequence>
<dbReference type="PROSITE" id="PS00092">
    <property type="entry name" value="N6_MTASE"/>
    <property type="match status" value="1"/>
</dbReference>
<keyword evidence="4" id="KW-0949">S-adenosyl-L-methionine</keyword>
<evidence type="ECO:0000259" key="7">
    <source>
        <dbReference type="Pfam" id="PF12564"/>
    </source>
</evidence>
<organism evidence="8 9">
    <name type="scientific">Streptococcus sciuri</name>
    <dbReference type="NCBI Taxonomy" id="2973939"/>
    <lineage>
        <taxon>Bacteria</taxon>
        <taxon>Bacillati</taxon>
        <taxon>Bacillota</taxon>
        <taxon>Bacilli</taxon>
        <taxon>Lactobacillales</taxon>
        <taxon>Streptococcaceae</taxon>
        <taxon>Streptococcus</taxon>
    </lineage>
</organism>
<protein>
    <submittedName>
        <fullName evidence="8">Site-specific DNA-methyltransferase</fullName>
    </submittedName>
</protein>
<keyword evidence="2" id="KW-0489">Methyltransferase</keyword>
<dbReference type="InterPro" id="IPR002941">
    <property type="entry name" value="DNA_methylase_N4/N6"/>
</dbReference>
<dbReference type="SUPFAM" id="SSF53335">
    <property type="entry name" value="S-adenosyl-L-methionine-dependent methyltransferases"/>
    <property type="match status" value="1"/>
</dbReference>
<dbReference type="Gene3D" id="3.40.50.150">
    <property type="entry name" value="Vaccinia Virus protein VP39"/>
    <property type="match status" value="1"/>
</dbReference>
<dbReference type="Pfam" id="PF12564">
    <property type="entry name" value="TypeIII_RM_meth"/>
    <property type="match status" value="1"/>
</dbReference>
<comment type="similarity">
    <text evidence="1">Belongs to the N(4)/N(6)-methyltransferase family.</text>
</comment>
<feature type="domain" description="DNA methylase N-4/N-6" evidence="6">
    <location>
        <begin position="193"/>
        <end position="510"/>
    </location>
</feature>
<gene>
    <name evidence="8" type="ORF">NXS10_04895</name>
</gene>
<evidence type="ECO:0000256" key="2">
    <source>
        <dbReference type="ARBA" id="ARBA00022603"/>
    </source>
</evidence>
<dbReference type="RefSeq" id="WP_259138300.1">
    <property type="nucleotide sequence ID" value="NZ_JANUXX010000005.1"/>
</dbReference>
<comment type="caution">
    <text evidence="8">The sequence shown here is derived from an EMBL/GenBank/DDBJ whole genome shotgun (WGS) entry which is preliminary data.</text>
</comment>
<dbReference type="InterPro" id="IPR002295">
    <property type="entry name" value="N4/N6-MTase_EcoPI_Mod-like"/>
</dbReference>
<evidence type="ECO:0000256" key="3">
    <source>
        <dbReference type="ARBA" id="ARBA00022679"/>
    </source>
</evidence>
<dbReference type="PIRSF" id="PIRSF015855">
    <property type="entry name" value="TypeIII_Mtase_mKpnI"/>
    <property type="match status" value="1"/>
</dbReference>
<evidence type="ECO:0000313" key="8">
    <source>
        <dbReference type="EMBL" id="MCS4488293.1"/>
    </source>
</evidence>
<dbReference type="InterPro" id="IPR002052">
    <property type="entry name" value="DNA_methylase_N6_adenine_CS"/>
</dbReference>
<name>A0ABT2F7V5_9STRE</name>
<evidence type="ECO:0000256" key="1">
    <source>
        <dbReference type="ARBA" id="ARBA00006594"/>
    </source>
</evidence>
<dbReference type="EMBL" id="JANUXX010000005">
    <property type="protein sequence ID" value="MCS4488293.1"/>
    <property type="molecule type" value="Genomic_DNA"/>
</dbReference>
<keyword evidence="3" id="KW-0808">Transferase</keyword>
<evidence type="ECO:0000256" key="4">
    <source>
        <dbReference type="ARBA" id="ARBA00022691"/>
    </source>
</evidence>
<feature type="domain" description="Type III restriction/modification enzyme methylation subunit" evidence="7">
    <location>
        <begin position="34"/>
        <end position="90"/>
    </location>
</feature>
<evidence type="ECO:0000313" key="9">
    <source>
        <dbReference type="Proteomes" id="UP001206548"/>
    </source>
</evidence>
<dbReference type="InterPro" id="IPR022221">
    <property type="entry name" value="TypeIII_RM_meth"/>
</dbReference>
<keyword evidence="5" id="KW-0680">Restriction system</keyword>
<keyword evidence="9" id="KW-1185">Reference proteome</keyword>
<reference evidence="8 9" key="1">
    <citation type="journal article" date="2023" name="Int. J. Syst. Evol. Microbiol.">
        <title>Streptococcus sciuri sp. nov., Staphylococcus marylandisciuri sp. nov. and Staphylococcus americanisciuri sp. nov., isolated from faeces of eastern grey squirrel (Sciurus carolinensis).</title>
        <authorList>
            <person name="Volokhov D.V."/>
            <person name="Zagorodnyaya T.A."/>
            <person name="Furtak V.A."/>
            <person name="Nattanmai G."/>
            <person name="Randall L."/>
            <person name="Jose S."/>
            <person name="Gao Y."/>
            <person name="Eisenberg T."/>
            <person name="Delmonte P."/>
            <person name="Blom J."/>
            <person name="Mitchell K.K."/>
        </authorList>
    </citation>
    <scope>NUCLEOTIDE SEQUENCE [LARGE SCALE GENOMIC DNA]</scope>
    <source>
        <strain evidence="8 9">SQ9-PEA</strain>
    </source>
</reference>
<dbReference type="Pfam" id="PF01555">
    <property type="entry name" value="N6_N4_Mtase"/>
    <property type="match status" value="1"/>
</dbReference>